<gene>
    <name evidence="2" type="ORF">QRO08_02525</name>
</gene>
<dbReference type="EMBL" id="CP127363">
    <property type="protein sequence ID" value="WIY49462.1"/>
    <property type="molecule type" value="Genomic_DNA"/>
</dbReference>
<dbReference type="RefSeq" id="WP_041827616.1">
    <property type="nucleotide sequence ID" value="NZ_CP023687.1"/>
</dbReference>
<sequence length="61" mass="6206">MWKIVVGFIVFAALSLFVIMKAGDKVDMGGEKHGADAIHAPEPATTPASAPAAPASEAASR</sequence>
<accession>A0ABY9ART9</accession>
<feature type="region of interest" description="Disordered" evidence="1">
    <location>
        <begin position="30"/>
        <end position="61"/>
    </location>
</feature>
<evidence type="ECO:0000313" key="3">
    <source>
        <dbReference type="Proteomes" id="UP001242732"/>
    </source>
</evidence>
<evidence type="ECO:0000256" key="1">
    <source>
        <dbReference type="SAM" id="MobiDB-lite"/>
    </source>
</evidence>
<name>A0ABY9ART9_PARCI</name>
<feature type="compositionally biased region" description="Low complexity" evidence="1">
    <location>
        <begin position="40"/>
        <end position="61"/>
    </location>
</feature>
<evidence type="ECO:0000313" key="2">
    <source>
        <dbReference type="EMBL" id="WIY49462.1"/>
    </source>
</evidence>
<dbReference type="Proteomes" id="UP001242732">
    <property type="component" value="Chromosome"/>
</dbReference>
<reference evidence="2 3" key="1">
    <citation type="submission" date="2023-06" db="EMBL/GenBank/DDBJ databases">
        <authorList>
            <person name="Ham H."/>
            <person name="Park D.S."/>
        </authorList>
    </citation>
    <scope>NUCLEOTIDE SEQUENCE [LARGE SCALE GENOMIC DNA]</scope>
    <source>
        <strain evidence="2 3">KACC 17005</strain>
    </source>
</reference>
<proteinExistence type="predicted"/>
<evidence type="ECO:0008006" key="4">
    <source>
        <dbReference type="Google" id="ProtNLM"/>
    </source>
</evidence>
<organism evidence="2 3">
    <name type="scientific">Paracidovorax citrulli</name>
    <name type="common">Acidovorax citrulli</name>
    <dbReference type="NCBI Taxonomy" id="80869"/>
    <lineage>
        <taxon>Bacteria</taxon>
        <taxon>Pseudomonadati</taxon>
        <taxon>Pseudomonadota</taxon>
        <taxon>Betaproteobacteria</taxon>
        <taxon>Burkholderiales</taxon>
        <taxon>Comamonadaceae</taxon>
        <taxon>Paracidovorax</taxon>
    </lineage>
</organism>
<keyword evidence="3" id="KW-1185">Reference proteome</keyword>
<protein>
    <recommendedName>
        <fullName evidence="4">Preprotein translocase subunit SecG</fullName>
    </recommendedName>
</protein>